<dbReference type="AlphaFoldDB" id="A0A8I2YCC3"/>
<evidence type="ECO:0000313" key="1">
    <source>
        <dbReference type="EMBL" id="KAG6369309.1"/>
    </source>
</evidence>
<feature type="non-terminal residue" evidence="1">
    <location>
        <position position="105"/>
    </location>
</feature>
<organism evidence="1 2">
    <name type="scientific">Boletus reticuloceps</name>
    <dbReference type="NCBI Taxonomy" id="495285"/>
    <lineage>
        <taxon>Eukaryota</taxon>
        <taxon>Fungi</taxon>
        <taxon>Dikarya</taxon>
        <taxon>Basidiomycota</taxon>
        <taxon>Agaricomycotina</taxon>
        <taxon>Agaricomycetes</taxon>
        <taxon>Agaricomycetidae</taxon>
        <taxon>Boletales</taxon>
        <taxon>Boletineae</taxon>
        <taxon>Boletaceae</taxon>
        <taxon>Boletoideae</taxon>
        <taxon>Boletus</taxon>
    </lineage>
</organism>
<evidence type="ECO:0000313" key="2">
    <source>
        <dbReference type="Proteomes" id="UP000683000"/>
    </source>
</evidence>
<dbReference type="EMBL" id="JAGFBS010000091">
    <property type="protein sequence ID" value="KAG6369309.1"/>
    <property type="molecule type" value="Genomic_DNA"/>
</dbReference>
<comment type="caution">
    <text evidence="1">The sequence shown here is derived from an EMBL/GenBank/DDBJ whole genome shotgun (WGS) entry which is preliminary data.</text>
</comment>
<gene>
    <name evidence="1" type="ORF">JVT61DRAFT_15491</name>
</gene>
<keyword evidence="2" id="KW-1185">Reference proteome</keyword>
<sequence>AYQRLCDWRHSVGSAALSMWASFFSELDSASITEEAKWLLDQHRYLYLDLDYSDAAKVFKSYFVVRLLTSTYLPQIKGWIDVPPLNCPVLHHSGIKGTLGLCGSV</sequence>
<feature type="non-terminal residue" evidence="1">
    <location>
        <position position="1"/>
    </location>
</feature>
<proteinExistence type="predicted"/>
<reference evidence="1" key="1">
    <citation type="submission" date="2021-03" db="EMBL/GenBank/DDBJ databases">
        <title>Evolutionary innovations through gain and loss of genes in the ectomycorrhizal Boletales.</title>
        <authorList>
            <person name="Wu G."/>
            <person name="Miyauchi S."/>
            <person name="Morin E."/>
            <person name="Yang Z.-L."/>
            <person name="Xu J."/>
            <person name="Martin F.M."/>
        </authorList>
    </citation>
    <scope>NUCLEOTIDE SEQUENCE</scope>
    <source>
        <strain evidence="1">BR01</strain>
    </source>
</reference>
<dbReference type="OrthoDB" id="2685044at2759"/>
<name>A0A8I2YCC3_9AGAM</name>
<protein>
    <submittedName>
        <fullName evidence="1">Uncharacterized protein</fullName>
    </submittedName>
</protein>
<accession>A0A8I2YCC3</accession>
<dbReference type="Proteomes" id="UP000683000">
    <property type="component" value="Unassembled WGS sequence"/>
</dbReference>